<sequence length="289" mass="32062">MADVKCEIVRPSSYDGRHDEVSASHRGLLQATAAAILCRLPSLTLRIYYSPDILWFRGGGQTSFAADDASPTDVDRISVPLEYIPSLNAYVVHYYLFGVRFGAIVDSRNPFLTVPSTCSKMSYKYKWGCYHPEKTFGGFASNEESQPKILSLGVFGPGMLDGPGGCFWASYETRTNGSDHLSSIGYNNFCVDLRQTPQLVLSKESMIRCDDDYIPLSFIVNDLPLKLDKTNPTYVIFDTGLLGMAVSDELFEGRNLQARKNREKSVCGEVRVAFKTGVVTRSSSVPRNQ</sequence>
<comment type="caution">
    <text evidence="1">The sequence shown here is derived from an EMBL/GenBank/DDBJ whole genome shotgun (WGS) entry which is preliminary data.</text>
</comment>
<keyword evidence="2" id="KW-1185">Reference proteome</keyword>
<organism evidence="1 2">
    <name type="scientific">Stephanodiscus triporus</name>
    <dbReference type="NCBI Taxonomy" id="2934178"/>
    <lineage>
        <taxon>Eukaryota</taxon>
        <taxon>Sar</taxon>
        <taxon>Stramenopiles</taxon>
        <taxon>Ochrophyta</taxon>
        <taxon>Bacillariophyta</taxon>
        <taxon>Coscinodiscophyceae</taxon>
        <taxon>Thalassiosirophycidae</taxon>
        <taxon>Stephanodiscales</taxon>
        <taxon>Stephanodiscaceae</taxon>
        <taxon>Stephanodiscus</taxon>
    </lineage>
</organism>
<reference evidence="1 2" key="1">
    <citation type="submission" date="2024-10" db="EMBL/GenBank/DDBJ databases">
        <title>Updated reference genomes for cyclostephanoid diatoms.</title>
        <authorList>
            <person name="Roberts W.R."/>
            <person name="Alverson A.J."/>
        </authorList>
    </citation>
    <scope>NUCLEOTIDE SEQUENCE [LARGE SCALE GENOMIC DNA]</scope>
    <source>
        <strain evidence="1 2">AJA276-08</strain>
    </source>
</reference>
<evidence type="ECO:0000313" key="2">
    <source>
        <dbReference type="Proteomes" id="UP001530315"/>
    </source>
</evidence>
<protein>
    <recommendedName>
        <fullName evidence="3">Peptidase A1 domain-containing protein</fullName>
    </recommendedName>
</protein>
<accession>A0ABD3MFP7</accession>
<name>A0ABD3MFP7_9STRA</name>
<gene>
    <name evidence="1" type="ORF">ACHAW5_004719</name>
</gene>
<dbReference type="EMBL" id="JALLAZ020001828">
    <property type="protein sequence ID" value="KAL3762402.1"/>
    <property type="molecule type" value="Genomic_DNA"/>
</dbReference>
<dbReference type="Proteomes" id="UP001530315">
    <property type="component" value="Unassembled WGS sequence"/>
</dbReference>
<evidence type="ECO:0000313" key="1">
    <source>
        <dbReference type="EMBL" id="KAL3762402.1"/>
    </source>
</evidence>
<dbReference type="AlphaFoldDB" id="A0ABD3MFP7"/>
<evidence type="ECO:0008006" key="3">
    <source>
        <dbReference type="Google" id="ProtNLM"/>
    </source>
</evidence>
<proteinExistence type="predicted"/>